<name>A0A2M7ASC2_9BACT</name>
<comment type="caution">
    <text evidence="6">The sequence shown here is derived from an EMBL/GenBank/DDBJ whole genome shotgun (WGS) entry which is preliminary data.</text>
</comment>
<feature type="domain" description="Glycosyl hydrolases family 39 N-terminal catalytic" evidence="5">
    <location>
        <begin position="49"/>
        <end position="202"/>
    </location>
</feature>
<evidence type="ECO:0000256" key="2">
    <source>
        <dbReference type="ARBA" id="ARBA00022801"/>
    </source>
</evidence>
<dbReference type="GO" id="GO:0005975">
    <property type="term" value="P:carbohydrate metabolic process"/>
    <property type="evidence" value="ECO:0007669"/>
    <property type="project" value="InterPro"/>
</dbReference>
<keyword evidence="3" id="KW-0326">Glycosidase</keyword>
<proteinExistence type="inferred from homology"/>
<evidence type="ECO:0000313" key="6">
    <source>
        <dbReference type="EMBL" id="PIU73453.1"/>
    </source>
</evidence>
<dbReference type="AlphaFoldDB" id="A0A2M7ASC2"/>
<dbReference type="PRINTS" id="PR00745">
    <property type="entry name" value="GLHYDRLASE39"/>
</dbReference>
<dbReference type="Gene3D" id="3.20.20.80">
    <property type="entry name" value="Glycosidases"/>
    <property type="match status" value="1"/>
</dbReference>
<dbReference type="GO" id="GO:0004553">
    <property type="term" value="F:hydrolase activity, hydrolyzing O-glycosyl compounds"/>
    <property type="evidence" value="ECO:0007669"/>
    <property type="project" value="InterPro"/>
</dbReference>
<dbReference type="SUPFAM" id="SSF51445">
    <property type="entry name" value="(Trans)glycosidases"/>
    <property type="match status" value="1"/>
</dbReference>
<evidence type="ECO:0000313" key="7">
    <source>
        <dbReference type="Proteomes" id="UP000231407"/>
    </source>
</evidence>
<dbReference type="EMBL" id="PEWA01000026">
    <property type="protein sequence ID" value="PIU73453.1"/>
    <property type="molecule type" value="Genomic_DNA"/>
</dbReference>
<dbReference type="InterPro" id="IPR051923">
    <property type="entry name" value="Glycosyl_Hydrolase_39"/>
</dbReference>
<feature type="active site" description="Proton donor" evidence="4">
    <location>
        <position position="125"/>
    </location>
</feature>
<comment type="similarity">
    <text evidence="1">Belongs to the glycosyl hydrolase 39 family.</text>
</comment>
<dbReference type="PANTHER" id="PTHR12631">
    <property type="entry name" value="ALPHA-L-IDURONIDASE"/>
    <property type="match status" value="1"/>
</dbReference>
<evidence type="ECO:0000256" key="3">
    <source>
        <dbReference type="ARBA" id="ARBA00023295"/>
    </source>
</evidence>
<evidence type="ECO:0000256" key="1">
    <source>
        <dbReference type="ARBA" id="ARBA00008875"/>
    </source>
</evidence>
<dbReference type="Proteomes" id="UP000231407">
    <property type="component" value="Unassembled WGS sequence"/>
</dbReference>
<dbReference type="PANTHER" id="PTHR12631:SF10">
    <property type="entry name" value="BETA-XYLOSIDASE-LIKE PROTEIN-RELATED"/>
    <property type="match status" value="1"/>
</dbReference>
<feature type="non-terminal residue" evidence="6">
    <location>
        <position position="1"/>
    </location>
</feature>
<sequence length="275" mass="31037">PSSLWRNLSQGGEEPVDMIKPIITQIRVLSPELIRVDHLFDYYNVYQGPGNYDFSRLDGVVDSVVSTGARPMLSISYTPASMTANNQNASPPRDWNEWYSLVKATAKRYSIDKNISGIYYEVWNEPDLFGGWHYGKEPSYTTLYHQTARAIVDGAGKSNYKIGGPAITAYYANWIKSLFKSTAASGIRLDFISWHKYSKNPADYLADFDNLNKILSDYPQYFDIERLITEIGPNPEPDPWYDGSQSGIHLMAVVTQLAGKIHRIFTFEPVDGPSP</sequence>
<accession>A0A2M7ASC2</accession>
<organism evidence="6 7">
    <name type="scientific">Candidatus Shapirobacteria bacterium CG06_land_8_20_14_3_00_40_12</name>
    <dbReference type="NCBI Taxonomy" id="1974881"/>
    <lineage>
        <taxon>Bacteria</taxon>
        <taxon>Candidatus Shapironibacteriota</taxon>
    </lineage>
</organism>
<gene>
    <name evidence="6" type="ORF">COS78_02210</name>
</gene>
<dbReference type="InterPro" id="IPR049166">
    <property type="entry name" value="GH39_cat"/>
</dbReference>
<protein>
    <recommendedName>
        <fullName evidence="5">Glycosyl hydrolases family 39 N-terminal catalytic domain-containing protein</fullName>
    </recommendedName>
</protein>
<dbReference type="Pfam" id="PF01229">
    <property type="entry name" value="Glyco_hydro_39"/>
    <property type="match status" value="1"/>
</dbReference>
<evidence type="ECO:0000259" key="5">
    <source>
        <dbReference type="Pfam" id="PF01229"/>
    </source>
</evidence>
<dbReference type="InterPro" id="IPR017853">
    <property type="entry name" value="GH"/>
</dbReference>
<evidence type="ECO:0000256" key="4">
    <source>
        <dbReference type="PIRSR" id="PIRSR600514-1"/>
    </source>
</evidence>
<reference evidence="7" key="1">
    <citation type="submission" date="2017-09" db="EMBL/GenBank/DDBJ databases">
        <title>Depth-based differentiation of microbial function through sediment-hosted aquifers and enrichment of novel symbionts in the deep terrestrial subsurface.</title>
        <authorList>
            <person name="Probst A.J."/>
            <person name="Ladd B."/>
            <person name="Jarett J.K."/>
            <person name="Geller-Mcgrath D.E."/>
            <person name="Sieber C.M.K."/>
            <person name="Emerson J.B."/>
            <person name="Anantharaman K."/>
            <person name="Thomas B.C."/>
            <person name="Malmstrom R."/>
            <person name="Stieglmeier M."/>
            <person name="Klingl A."/>
            <person name="Woyke T."/>
            <person name="Ryan C.M."/>
            <person name="Banfield J.F."/>
        </authorList>
    </citation>
    <scope>NUCLEOTIDE SEQUENCE [LARGE SCALE GENOMIC DNA]</scope>
</reference>
<keyword evidence="2" id="KW-0378">Hydrolase</keyword>
<feature type="non-terminal residue" evidence="6">
    <location>
        <position position="275"/>
    </location>
</feature>
<dbReference type="InterPro" id="IPR000514">
    <property type="entry name" value="Glyco_hydro_39"/>
</dbReference>